<reference evidence="1" key="1">
    <citation type="journal article" date="2020" name="Nature">
        <title>Giant virus diversity and host interactions through global metagenomics.</title>
        <authorList>
            <person name="Schulz F."/>
            <person name="Roux S."/>
            <person name="Paez-Espino D."/>
            <person name="Jungbluth S."/>
            <person name="Walsh D.A."/>
            <person name="Denef V.J."/>
            <person name="McMahon K.D."/>
            <person name="Konstantinidis K.T."/>
            <person name="Eloe-Fadrosh E.A."/>
            <person name="Kyrpides N.C."/>
            <person name="Woyke T."/>
        </authorList>
    </citation>
    <scope>NUCLEOTIDE SEQUENCE</scope>
    <source>
        <strain evidence="1">GVMAG-M-3300023184-167</strain>
    </source>
</reference>
<sequence>MMDFDILNSFPRVELCYEKVIHNKVSKNCMLIPYGIKCFLWFTIHNQTKTCFLLEIQNKKIDKIYPIGVFYDPSLCKGRGTVLYGTIFMNYRYKLKMITIEDIYYKNTLIEKTFDERMNIILHLFKEEKIKSNKIMIGLPIVMNPMNIGKTDEYDNDYKVQYVQYVEDKIIKIPFKIFEKSEKKDNQTFMVSFSGQTEIYHLSDPKTSKYIDIAFIPSYTLSLKMKKIFCDNVKEIENYEDSDDEDMVYKSEVLMDCKFNFKFQKWVPIDVHS</sequence>
<protein>
    <submittedName>
        <fullName evidence="1">Uncharacterized protein</fullName>
    </submittedName>
</protein>
<organism evidence="1">
    <name type="scientific">viral metagenome</name>
    <dbReference type="NCBI Taxonomy" id="1070528"/>
    <lineage>
        <taxon>unclassified sequences</taxon>
        <taxon>metagenomes</taxon>
        <taxon>organismal metagenomes</taxon>
    </lineage>
</organism>
<accession>A0A6C0HU73</accession>
<dbReference type="EMBL" id="MN740009">
    <property type="protein sequence ID" value="QHT83413.1"/>
    <property type="molecule type" value="Genomic_DNA"/>
</dbReference>
<name>A0A6C0HU73_9ZZZZ</name>
<evidence type="ECO:0000313" key="1">
    <source>
        <dbReference type="EMBL" id="QHT83413.1"/>
    </source>
</evidence>
<dbReference type="AlphaFoldDB" id="A0A6C0HU73"/>
<proteinExistence type="predicted"/>